<dbReference type="Proteomes" id="UP000738431">
    <property type="component" value="Chromosome"/>
</dbReference>
<protein>
    <submittedName>
        <fullName evidence="1">PhnD/SsuA/transferrin family substrate-binding protein</fullName>
    </submittedName>
</protein>
<dbReference type="EMBL" id="CP139781">
    <property type="protein sequence ID" value="WRQ86446.1"/>
    <property type="molecule type" value="Genomic_DNA"/>
</dbReference>
<evidence type="ECO:0000313" key="1">
    <source>
        <dbReference type="EMBL" id="WRQ86446.1"/>
    </source>
</evidence>
<evidence type="ECO:0000313" key="2">
    <source>
        <dbReference type="Proteomes" id="UP000738431"/>
    </source>
</evidence>
<sequence>MLLVFVIRNRLQCAWLGCGEAVGWCLTGRRLRLIGLGLCVALVGVRGEGEEAGEGEKDLVRFGFSQRLFRTVNSNDAHAAVRVWSNAILDGWGFQVSTNIYLFDTLDDLVGRVRNGQVEGIAVTLEEFWEVRDQIEVGPVLLGTDGEVEWQEFVVVARRDRGWTELADLRGRTLRGWDAPRTGLAVRWLTLELDAMGVEGGPEAFFEGEPSMQPKVSQVLLPVFFGQVDVGLVTRRSLELMAELNPQIGRDLVVLASSEPYIATLCFLRKDFDRPYLPKLLEALESIGDTVAGEQIVTLFQQSGLTVVDASELDSSLALMDRYEAWREREAKRRASAESF</sequence>
<reference evidence="1 2" key="1">
    <citation type="submission" date="2021-08" db="EMBL/GenBank/DDBJ databases">
        <authorList>
            <person name="Zhang D."/>
            <person name="Zhang A."/>
            <person name="Wang L."/>
        </authorList>
    </citation>
    <scope>NUCLEOTIDE SEQUENCE [LARGE SCALE GENOMIC DNA]</scope>
    <source>
        <strain evidence="1 2">WL0086</strain>
    </source>
</reference>
<dbReference type="SUPFAM" id="SSF53850">
    <property type="entry name" value="Periplasmic binding protein-like II"/>
    <property type="match status" value="1"/>
</dbReference>
<organism evidence="1 2">
    <name type="scientific">Actomonas aquatica</name>
    <dbReference type="NCBI Taxonomy" id="2866162"/>
    <lineage>
        <taxon>Bacteria</taxon>
        <taxon>Pseudomonadati</taxon>
        <taxon>Verrucomicrobiota</taxon>
        <taxon>Opitutia</taxon>
        <taxon>Opitutales</taxon>
        <taxon>Opitutaceae</taxon>
        <taxon>Actomonas</taxon>
    </lineage>
</organism>
<accession>A0ABZ1C4Q2</accession>
<reference evidence="1 2" key="2">
    <citation type="submission" date="2023-12" db="EMBL/GenBank/DDBJ databases">
        <title>Description of an unclassified Opitutus bacterium of Verrucomicrobiota.</title>
        <authorList>
            <person name="Zhang D.-F."/>
        </authorList>
    </citation>
    <scope>NUCLEOTIDE SEQUENCE [LARGE SCALE GENOMIC DNA]</scope>
    <source>
        <strain evidence="1 2">WL0086</strain>
    </source>
</reference>
<keyword evidence="2" id="KW-1185">Reference proteome</keyword>
<dbReference type="Pfam" id="PF12974">
    <property type="entry name" value="Phosphonate-bd"/>
    <property type="match status" value="1"/>
</dbReference>
<name>A0ABZ1C4Q2_9BACT</name>
<proteinExistence type="predicted"/>
<dbReference type="Gene3D" id="3.40.190.10">
    <property type="entry name" value="Periplasmic binding protein-like II"/>
    <property type="match status" value="2"/>
</dbReference>
<gene>
    <name evidence="1" type="ORF">K1X11_016645</name>
</gene>
<dbReference type="RefSeq" id="WP_221031368.1">
    <property type="nucleotide sequence ID" value="NZ_CP139781.1"/>
</dbReference>